<accession>A0A0N9HWL9</accession>
<dbReference type="EMBL" id="CP012752">
    <property type="protein sequence ID" value="ALG06242.1"/>
    <property type="molecule type" value="Genomic_DNA"/>
</dbReference>
<evidence type="ECO:0000313" key="1">
    <source>
        <dbReference type="EMBL" id="ALG06242.1"/>
    </source>
</evidence>
<proteinExistence type="predicted"/>
<gene>
    <name evidence="1" type="ORF">AOZ06_04235</name>
</gene>
<dbReference type="AlphaFoldDB" id="A0A0N9HWL9"/>
<organism evidence="1 2">
    <name type="scientific">Kibdelosporangium phytohabitans</name>
    <dbReference type="NCBI Taxonomy" id="860235"/>
    <lineage>
        <taxon>Bacteria</taxon>
        <taxon>Bacillati</taxon>
        <taxon>Actinomycetota</taxon>
        <taxon>Actinomycetes</taxon>
        <taxon>Pseudonocardiales</taxon>
        <taxon>Pseudonocardiaceae</taxon>
        <taxon>Kibdelosporangium</taxon>
    </lineage>
</organism>
<evidence type="ECO:0000313" key="2">
    <source>
        <dbReference type="Proteomes" id="UP000063699"/>
    </source>
</evidence>
<keyword evidence="2" id="KW-1185">Reference proteome</keyword>
<dbReference type="Proteomes" id="UP000063699">
    <property type="component" value="Chromosome"/>
</dbReference>
<protein>
    <submittedName>
        <fullName evidence="1">Uncharacterized protein</fullName>
    </submittedName>
</protein>
<sequence>MLGGGGIANASSQLEATISPATDVIQQDDGQLDPRIEKILNHNETVAAHVAYKAGEASACDFLKKKYGTLAKAACKKLYEAAAVLKDAPAKNQCLRGSSTSHEPYVKFQYVQCK</sequence>
<dbReference type="KEGG" id="kphy:AOZ06_04235"/>
<reference evidence="1 2" key="1">
    <citation type="submission" date="2015-07" db="EMBL/GenBank/DDBJ databases">
        <title>Genome sequencing of Kibdelosporangium phytohabitans.</title>
        <authorList>
            <person name="Qin S."/>
            <person name="Xing K."/>
        </authorList>
    </citation>
    <scope>NUCLEOTIDE SEQUENCE [LARGE SCALE GENOMIC DNA]</scope>
    <source>
        <strain evidence="1 2">KLBMP1111</strain>
    </source>
</reference>
<name>A0A0N9HWL9_9PSEU</name>